<evidence type="ECO:0000313" key="3">
    <source>
        <dbReference type="Proteomes" id="UP000308671"/>
    </source>
</evidence>
<keyword evidence="3" id="KW-1185">Reference proteome</keyword>
<evidence type="ECO:0000259" key="1">
    <source>
        <dbReference type="Pfam" id="PF06985"/>
    </source>
</evidence>
<dbReference type="PANTHER" id="PTHR33112">
    <property type="entry name" value="DOMAIN PROTEIN, PUTATIVE-RELATED"/>
    <property type="match status" value="1"/>
</dbReference>
<dbReference type="EMBL" id="PQXL01000774">
    <property type="protein sequence ID" value="THV43985.1"/>
    <property type="molecule type" value="Genomic_DNA"/>
</dbReference>
<protein>
    <recommendedName>
        <fullName evidence="1">Heterokaryon incompatibility domain-containing protein</fullName>
    </recommendedName>
</protein>
<proteinExistence type="predicted"/>
<dbReference type="Proteomes" id="UP000308671">
    <property type="component" value="Unassembled WGS sequence"/>
</dbReference>
<evidence type="ECO:0000313" key="2">
    <source>
        <dbReference type="EMBL" id="THV43985.1"/>
    </source>
</evidence>
<dbReference type="Pfam" id="PF06985">
    <property type="entry name" value="HET"/>
    <property type="match status" value="1"/>
</dbReference>
<comment type="caution">
    <text evidence="2">The sequence shown here is derived from an EMBL/GenBank/DDBJ whole genome shotgun (WGS) entry which is preliminary data.</text>
</comment>
<dbReference type="InterPro" id="IPR010730">
    <property type="entry name" value="HET"/>
</dbReference>
<organism evidence="2 3">
    <name type="scientific">Botrytis galanthina</name>
    <dbReference type="NCBI Taxonomy" id="278940"/>
    <lineage>
        <taxon>Eukaryota</taxon>
        <taxon>Fungi</taxon>
        <taxon>Dikarya</taxon>
        <taxon>Ascomycota</taxon>
        <taxon>Pezizomycotina</taxon>
        <taxon>Leotiomycetes</taxon>
        <taxon>Helotiales</taxon>
        <taxon>Sclerotiniaceae</taxon>
        <taxon>Botrytis</taxon>
    </lineage>
</organism>
<dbReference type="PANTHER" id="PTHR33112:SF12">
    <property type="entry name" value="HETEROKARYON INCOMPATIBILITY DOMAIN-CONTAINING PROTEIN"/>
    <property type="match status" value="1"/>
</dbReference>
<accession>A0A4S8QLQ4</accession>
<dbReference type="AlphaFoldDB" id="A0A4S8QLQ4"/>
<sequence length="715" mass="81895">MPPQVPVDRDTYSPPISSLAVDTRFSGCIAAAILRLFKGCENGYPSSGLLTVYKLNSGECEDLQYRWKDDVKLWKYVDDRVKIVVASMFDKHRGFGTYPEPDQEVTLRWFRSSGPDGAFEIGGGRFGSGICLVNEATHPSSVSPVRTFLTTSESQLDLKRVRRWMSVCEHDHGKYCNPLWSQMSSSESIIPGLEVLRLIDVVNGCLIERRSPCNYLALSYVWGGAPNFRLTASNKSILMQSGTLKKIWMKLPRTIQDAIDLVRALKERFLWVDALCLVQNDGVDLKKGVDVMDMIYERATMTIVAASGDSADSGLPGVREGSRFITQHTEQIMPDFKLAVYNDLDHLLRPSTYNRRAWTFQEQLLSRRALFFVDSQVYFRCRESTWSENSVDLFSKPNNYRFSASLLQLAWQFEQPNADYRILLLYYTQRALTNQSDALRAMTGIIRRLSEKMNCGFFQGVPTASFDSFMFFTLGNLSSLRRRQGFPSYSWIGWIGAINFPVAFDVSEENNWLSQKTWIVWYKRSPSGAVNLVWDLSANELFPTNDMKYVGYRRRSSFPNRHMLGFSTSRTVPIEARSFDRPIPSYPLLQFWTLAVYYTISDLQALSGIAYLSDNQQVLCGSIQIDDYEESTFFEREGTFEFIVISESSWDMVSLPLEDFDYPNHSNSDDWKYYNVLLLEWSEGISERRGVGIIFQMAVEKSFLPGPVWKEILMA</sequence>
<reference evidence="2 3" key="1">
    <citation type="submission" date="2017-12" db="EMBL/GenBank/DDBJ databases">
        <title>Comparative genomics of Botrytis spp.</title>
        <authorList>
            <person name="Valero-Jimenez C.A."/>
            <person name="Tapia P."/>
            <person name="Veloso J."/>
            <person name="Silva-Moreno E."/>
            <person name="Staats M."/>
            <person name="Valdes J.H."/>
            <person name="Van Kan J.A.L."/>
        </authorList>
    </citation>
    <scope>NUCLEOTIDE SEQUENCE [LARGE SCALE GENOMIC DNA]</scope>
    <source>
        <strain evidence="2 3">MUCL435</strain>
    </source>
</reference>
<name>A0A4S8QLQ4_9HELO</name>
<gene>
    <name evidence="2" type="ORF">BGAL_0779g00020</name>
</gene>
<dbReference type="OrthoDB" id="2958217at2759"/>
<feature type="domain" description="Heterokaryon incompatibility" evidence="1">
    <location>
        <begin position="215"/>
        <end position="362"/>
    </location>
</feature>